<dbReference type="Gene3D" id="3.80.10.10">
    <property type="entry name" value="Ribonuclease Inhibitor"/>
    <property type="match status" value="1"/>
</dbReference>
<sequence>MWCIEERRRAAAVTAQRIARGWLVRTAALKQNTQREHAHACATTIQCAWRSAAAQRLAEGHRQTRLQELRQQRVLGCVQTLQRITRGCQARLRVMPQWQRKRSAGDVIGRAWRSACARVELRRRREERRAAEWASSSEMDAVDVQRICRGWLAKKRVRALKEQVSLARTRQRWREQCVRDLQRVGRGALARQRTRPEHVRQHNAATDIERVARSWLTRVRLQRQRQQQQRSDALAKIGPAVLQFAADRRYRLAREKEGRKMAQVALRAAQRTEIEQRLVLVHEAADAWAALTGGAAEEVARIRDRAVPKKEALPLRAPRRHLVAIQDSSAEGLFMKGWLEWMAKMGCADDLKMERLLTKEATARKRAYQQQKQEWAALVATEARDGDLTRIAQREFPDAWHREQQLDRQRATARTHKLKRDVAQAYDPQWVRHCLDLDLAAQEQAIAHGTDPDAVLPSLRQPKEDLQRAENKLQASWIQAAKRERAAFLAPAPARATPRSLAPRKGAASLLPSISPPAPAERNAAHPDDGSRRCKVWEPLVAQNAPQVSVLDLRHQGLTDSALLPLLLALKGNTVVHTVLLDGNRLTDATGIELSKLLQSNAALQVLSLSGNADITDLSAKHWLNALKINTTLKDLQCIDTNVSPQYSSQLTYLLNFAAPQTHLLALQNQVTLSRLAVS</sequence>
<organism evidence="2">
    <name type="scientific">Eutreptiella gymnastica</name>
    <dbReference type="NCBI Taxonomy" id="73025"/>
    <lineage>
        <taxon>Eukaryota</taxon>
        <taxon>Discoba</taxon>
        <taxon>Euglenozoa</taxon>
        <taxon>Euglenida</taxon>
        <taxon>Spirocuta</taxon>
        <taxon>Euglenophyceae</taxon>
        <taxon>Eutreptiales</taxon>
        <taxon>Eutreptiaceae</taxon>
        <taxon>Eutreptiella</taxon>
    </lineage>
</organism>
<dbReference type="InterPro" id="IPR032675">
    <property type="entry name" value="LRR_dom_sf"/>
</dbReference>
<feature type="region of interest" description="Disordered" evidence="1">
    <location>
        <begin position="492"/>
        <end position="531"/>
    </location>
</feature>
<accession>A0A7S4FS77</accession>
<dbReference type="SUPFAM" id="SSF52047">
    <property type="entry name" value="RNI-like"/>
    <property type="match status" value="1"/>
</dbReference>
<protein>
    <submittedName>
        <fullName evidence="2">Uncharacterized protein</fullName>
    </submittedName>
</protein>
<dbReference type="AlphaFoldDB" id="A0A7S4FS77"/>
<proteinExistence type="predicted"/>
<dbReference type="PROSITE" id="PS50096">
    <property type="entry name" value="IQ"/>
    <property type="match status" value="3"/>
</dbReference>
<feature type="compositionally biased region" description="Low complexity" evidence="1">
    <location>
        <begin position="492"/>
        <end position="513"/>
    </location>
</feature>
<evidence type="ECO:0000256" key="1">
    <source>
        <dbReference type="SAM" id="MobiDB-lite"/>
    </source>
</evidence>
<dbReference type="EMBL" id="HBJA01067234">
    <property type="protein sequence ID" value="CAE0812506.1"/>
    <property type="molecule type" value="Transcribed_RNA"/>
</dbReference>
<gene>
    <name evidence="2" type="ORF">EGYM00163_LOCUS23656</name>
</gene>
<name>A0A7S4FS77_9EUGL</name>
<reference evidence="2" key="1">
    <citation type="submission" date="2021-01" db="EMBL/GenBank/DDBJ databases">
        <authorList>
            <person name="Corre E."/>
            <person name="Pelletier E."/>
            <person name="Niang G."/>
            <person name="Scheremetjew M."/>
            <person name="Finn R."/>
            <person name="Kale V."/>
            <person name="Holt S."/>
            <person name="Cochrane G."/>
            <person name="Meng A."/>
            <person name="Brown T."/>
            <person name="Cohen L."/>
        </authorList>
    </citation>
    <scope>NUCLEOTIDE SEQUENCE</scope>
    <source>
        <strain evidence="2">CCMP1594</strain>
    </source>
</reference>
<evidence type="ECO:0000313" key="2">
    <source>
        <dbReference type="EMBL" id="CAE0812506.1"/>
    </source>
</evidence>